<dbReference type="GO" id="GO:0005524">
    <property type="term" value="F:ATP binding"/>
    <property type="evidence" value="ECO:0007669"/>
    <property type="project" value="UniProtKB-KW"/>
</dbReference>
<keyword evidence="2 6" id="KW-0808">Transferase</keyword>
<evidence type="ECO:0000313" key="8">
    <source>
        <dbReference type="EMBL" id="RXZ72941.1"/>
    </source>
</evidence>
<dbReference type="PROSITE" id="PS00584">
    <property type="entry name" value="PFKB_KINASES_2"/>
    <property type="match status" value="1"/>
</dbReference>
<dbReference type="GO" id="GO:0006000">
    <property type="term" value="P:fructose metabolic process"/>
    <property type="evidence" value="ECO:0007669"/>
    <property type="project" value="UniProtKB-ARBA"/>
</dbReference>
<dbReference type="InterPro" id="IPR029056">
    <property type="entry name" value="Ribokinase-like"/>
</dbReference>
<reference evidence="8 9" key="1">
    <citation type="submission" date="2019-01" db="EMBL/GenBank/DDBJ databases">
        <title>Agromyces.</title>
        <authorList>
            <person name="Li J."/>
        </authorList>
    </citation>
    <scope>NUCLEOTIDE SEQUENCE [LARGE SCALE GENOMIC DNA]</scope>
    <source>
        <strain evidence="8 9">DSM 15934</strain>
    </source>
</reference>
<comment type="caution">
    <text evidence="8">The sequence shown here is derived from an EMBL/GenBank/DDBJ whole genome shotgun (WGS) entry which is preliminary data.</text>
</comment>
<dbReference type="GO" id="GO:0008865">
    <property type="term" value="F:fructokinase activity"/>
    <property type="evidence" value="ECO:0007669"/>
    <property type="project" value="UniProtKB-ARBA"/>
</dbReference>
<dbReference type="RefSeq" id="WP_129519128.1">
    <property type="nucleotide sequence ID" value="NZ_SDPN01000002.1"/>
</dbReference>
<keyword evidence="5" id="KW-0067">ATP-binding</keyword>
<proteinExistence type="inferred from homology"/>
<name>A0A4Q2L949_9MICO</name>
<accession>A0A4Q2L949</accession>
<keyword evidence="3" id="KW-0547">Nucleotide-binding</keyword>
<evidence type="ECO:0000313" key="9">
    <source>
        <dbReference type="Proteomes" id="UP000293865"/>
    </source>
</evidence>
<evidence type="ECO:0000256" key="2">
    <source>
        <dbReference type="ARBA" id="ARBA00022679"/>
    </source>
</evidence>
<dbReference type="SUPFAM" id="SSF53613">
    <property type="entry name" value="Ribokinase-like"/>
    <property type="match status" value="1"/>
</dbReference>
<dbReference type="Proteomes" id="UP000293865">
    <property type="component" value="Unassembled WGS sequence"/>
</dbReference>
<dbReference type="EMBL" id="SDPN01000002">
    <property type="protein sequence ID" value="RXZ72941.1"/>
    <property type="molecule type" value="Genomic_DNA"/>
</dbReference>
<dbReference type="PANTHER" id="PTHR43085">
    <property type="entry name" value="HEXOKINASE FAMILY MEMBER"/>
    <property type="match status" value="1"/>
</dbReference>
<evidence type="ECO:0000256" key="6">
    <source>
        <dbReference type="RuleBase" id="RU003704"/>
    </source>
</evidence>
<gene>
    <name evidence="8" type="ORF">ESP51_01575</name>
</gene>
<dbReference type="InterPro" id="IPR002139">
    <property type="entry name" value="Ribo/fructo_kinase"/>
</dbReference>
<dbReference type="AlphaFoldDB" id="A0A4Q2L949"/>
<evidence type="ECO:0000256" key="3">
    <source>
        <dbReference type="ARBA" id="ARBA00022741"/>
    </source>
</evidence>
<organism evidence="8 9">
    <name type="scientific">Agromyces albus</name>
    <dbReference type="NCBI Taxonomy" id="205332"/>
    <lineage>
        <taxon>Bacteria</taxon>
        <taxon>Bacillati</taxon>
        <taxon>Actinomycetota</taxon>
        <taxon>Actinomycetes</taxon>
        <taxon>Micrococcales</taxon>
        <taxon>Microbacteriaceae</taxon>
        <taxon>Agromyces</taxon>
    </lineage>
</organism>
<feature type="domain" description="Carbohydrate kinase PfkB" evidence="7">
    <location>
        <begin position="14"/>
        <end position="304"/>
    </location>
</feature>
<evidence type="ECO:0000256" key="1">
    <source>
        <dbReference type="ARBA" id="ARBA00010688"/>
    </source>
</evidence>
<sequence length="318" mass="33277">MAAPPVLRSRPFPDVLVVGEALVDLVHRADGSIDESPGGSPANVALALGRLARHPRLLTSLGDDRRGQTVRRWLEASDVVLEGRPAARTSTAIARLDGQGAASYEFAIDWQIEVAGVGVADALHLGSIAATLEPGASAVAELLERHRGRALISYDPNIRPSLIDDPESVRRRVLSLIERADVIKASDEDAAWLHPGVAVDEVARRWSRSGPGLVVVTLGSEGCLAFANGFEVTVPSLTVDVVDTVGAGDTFMAALIDGLLSEGALGTHAREALASLDERRLTALLGRSATAAAVTVSRPGADPPTRDELEVGAEILVG</sequence>
<evidence type="ECO:0000256" key="5">
    <source>
        <dbReference type="ARBA" id="ARBA00022840"/>
    </source>
</evidence>
<protein>
    <submittedName>
        <fullName evidence="8">Carbohydrate kinase</fullName>
    </submittedName>
</protein>
<dbReference type="CDD" id="cd01167">
    <property type="entry name" value="bac_FRK"/>
    <property type="match status" value="1"/>
</dbReference>
<keyword evidence="9" id="KW-1185">Reference proteome</keyword>
<dbReference type="PRINTS" id="PR00990">
    <property type="entry name" value="RIBOKINASE"/>
</dbReference>
<evidence type="ECO:0000259" key="7">
    <source>
        <dbReference type="Pfam" id="PF00294"/>
    </source>
</evidence>
<dbReference type="OrthoDB" id="9795789at2"/>
<dbReference type="InterPro" id="IPR011611">
    <property type="entry name" value="PfkB_dom"/>
</dbReference>
<dbReference type="PANTHER" id="PTHR43085:SF1">
    <property type="entry name" value="PSEUDOURIDINE KINASE-RELATED"/>
    <property type="match status" value="1"/>
</dbReference>
<dbReference type="Gene3D" id="3.40.1190.20">
    <property type="match status" value="1"/>
</dbReference>
<evidence type="ECO:0000256" key="4">
    <source>
        <dbReference type="ARBA" id="ARBA00022777"/>
    </source>
</evidence>
<dbReference type="InterPro" id="IPR050306">
    <property type="entry name" value="PfkB_Carbo_kinase"/>
</dbReference>
<keyword evidence="4 6" id="KW-0418">Kinase</keyword>
<comment type="similarity">
    <text evidence="1 6">Belongs to the carbohydrate kinase PfkB family.</text>
</comment>
<dbReference type="InterPro" id="IPR002173">
    <property type="entry name" value="Carboh/pur_kinase_PfkB_CS"/>
</dbReference>
<dbReference type="Pfam" id="PF00294">
    <property type="entry name" value="PfkB"/>
    <property type="match status" value="1"/>
</dbReference>